<organism evidence="4 5">
    <name type="scientific">Lysinibacillus antri</name>
    <dbReference type="NCBI Taxonomy" id="2498145"/>
    <lineage>
        <taxon>Bacteria</taxon>
        <taxon>Bacillati</taxon>
        <taxon>Bacillota</taxon>
        <taxon>Bacilli</taxon>
        <taxon>Bacillales</taxon>
        <taxon>Bacillaceae</taxon>
        <taxon>Lysinibacillus</taxon>
    </lineage>
</organism>
<dbReference type="InterPro" id="IPR051465">
    <property type="entry name" value="Cell_Envelope_Struct_Comp"/>
</dbReference>
<keyword evidence="1 2" id="KW-0732">Signal</keyword>
<feature type="domain" description="SLH" evidence="3">
    <location>
        <begin position="495"/>
        <end position="558"/>
    </location>
</feature>
<name>A0A432L9X2_9BACI</name>
<dbReference type="Pfam" id="PF00395">
    <property type="entry name" value="SLH"/>
    <property type="match status" value="3"/>
</dbReference>
<reference evidence="4 5" key="1">
    <citation type="submission" date="2018-12" db="EMBL/GenBank/DDBJ databases">
        <title>Lysinibacillus antri sp. nov., isolated from a cave soil.</title>
        <authorList>
            <person name="Narsing Rao M.P."/>
            <person name="Zhang H."/>
            <person name="Dong Z.-Y."/>
            <person name="Niu X.-K."/>
            <person name="Zhang K."/>
            <person name="Fang B.-Z."/>
            <person name="Kang Y.-Q."/>
            <person name="Xiao M."/>
            <person name="Li W.-J."/>
        </authorList>
    </citation>
    <scope>NUCLEOTIDE SEQUENCE [LARGE SCALE GENOMIC DNA]</scope>
    <source>
        <strain evidence="4 5">SYSU K30002</strain>
    </source>
</reference>
<protein>
    <recommendedName>
        <fullName evidence="3">SLH domain-containing protein</fullName>
    </recommendedName>
</protein>
<dbReference type="Pfam" id="PF09992">
    <property type="entry name" value="NAGPA"/>
    <property type="match status" value="1"/>
</dbReference>
<evidence type="ECO:0000256" key="2">
    <source>
        <dbReference type="SAM" id="SignalP"/>
    </source>
</evidence>
<feature type="domain" description="SLH" evidence="3">
    <location>
        <begin position="613"/>
        <end position="667"/>
    </location>
</feature>
<dbReference type="InterPro" id="IPR018711">
    <property type="entry name" value="NAGPA"/>
</dbReference>
<dbReference type="RefSeq" id="WP_126659957.1">
    <property type="nucleotide sequence ID" value="NZ_RYYR01000023.1"/>
</dbReference>
<evidence type="ECO:0000313" key="5">
    <source>
        <dbReference type="Proteomes" id="UP000287910"/>
    </source>
</evidence>
<dbReference type="PANTHER" id="PTHR43308">
    <property type="entry name" value="OUTER MEMBRANE PROTEIN ALPHA-RELATED"/>
    <property type="match status" value="1"/>
</dbReference>
<dbReference type="EMBL" id="RYYR01000023">
    <property type="protein sequence ID" value="RUL49821.1"/>
    <property type="molecule type" value="Genomic_DNA"/>
</dbReference>
<dbReference type="PANTHER" id="PTHR43308:SF5">
    <property type="entry name" value="S-LAYER PROTEIN _ PEPTIDOGLYCAN ENDO-BETA-N-ACETYLGLUCOSAMINIDASE"/>
    <property type="match status" value="1"/>
</dbReference>
<sequence>MVRKLGMMIMVVIMVQFVFNTSFAQASVFDTKISEVKTVVSPNVTHIKRNYQSGSIKEAVHVLDVNLQDTYTSLEIGFPKPLKSLKTTSSLAKEYSYEGHRVVGAVNAAYFLGTGAPANLLAQNNEIINYGILGVSTESPTQKPVAFGISKTGKAIADYYTTDLSFTVDGKKYALDSIDNVRSKDMNVLYTPDMASTGTNEWGLEIVVTNASQDTKTLHFGDSFTGIVSSVAKYGTKGNASVPSDGFVISVQNQTVATEIQNAIEEGSEIEVNLAIDQKWMDAEFILAAGPLLVKDNKVNISMSTSTSFAKTRAPRTAVAVDATGSRVFLVTVDGRQSGYSTGTSLMDLASYLISLGASAAINLDGGGSTTMVTRAPGGYYPTLVNKPSDGSERRVSAILQVVNSAPLGNIKAIKLSNNGSEVEIGSSLDMKISSAYDEYLNPVAINPADMNWTVQGNIGTMNGATFVAEKSGTGKIIGEYEGVKAEISITVAAKSGSYKDVNSSHWAYESIENLNKSGLIKGFTDGTFRPEATISRAEVAVIIARALNLQATTTPNFSDVKSSSYAYSGIAAVSEAGIITGREPGKFDPDGKLTRAEMASILTRAYNLQGTGNVQYTDINANHWAYSYVQTLVANNLVAGYVDNTFRPNEKVSRAQFAAFIDRVNK</sequence>
<gene>
    <name evidence="4" type="ORF">EK386_14795</name>
</gene>
<dbReference type="InterPro" id="IPR001119">
    <property type="entry name" value="SLH_dom"/>
</dbReference>
<feature type="signal peptide" evidence="2">
    <location>
        <begin position="1"/>
        <end position="26"/>
    </location>
</feature>
<dbReference type="PROSITE" id="PS51272">
    <property type="entry name" value="SLH"/>
    <property type="match status" value="3"/>
</dbReference>
<feature type="domain" description="SLH" evidence="3">
    <location>
        <begin position="559"/>
        <end position="612"/>
    </location>
</feature>
<accession>A0A432L9X2</accession>
<feature type="chain" id="PRO_5019422141" description="SLH domain-containing protein" evidence="2">
    <location>
        <begin position="27"/>
        <end position="667"/>
    </location>
</feature>
<evidence type="ECO:0000259" key="3">
    <source>
        <dbReference type="PROSITE" id="PS51272"/>
    </source>
</evidence>
<proteinExistence type="predicted"/>
<dbReference type="Proteomes" id="UP000287910">
    <property type="component" value="Unassembled WGS sequence"/>
</dbReference>
<evidence type="ECO:0000313" key="4">
    <source>
        <dbReference type="EMBL" id="RUL49821.1"/>
    </source>
</evidence>
<comment type="caution">
    <text evidence="4">The sequence shown here is derived from an EMBL/GenBank/DDBJ whole genome shotgun (WGS) entry which is preliminary data.</text>
</comment>
<evidence type="ECO:0000256" key="1">
    <source>
        <dbReference type="ARBA" id="ARBA00022729"/>
    </source>
</evidence>
<keyword evidence="5" id="KW-1185">Reference proteome</keyword>
<dbReference type="AlphaFoldDB" id="A0A432L9X2"/>